<accession>A0A7X5HVD8</accession>
<feature type="coiled-coil region" evidence="1">
    <location>
        <begin position="21"/>
        <end position="48"/>
    </location>
</feature>
<keyword evidence="1" id="KW-0175">Coiled coil</keyword>
<dbReference type="AlphaFoldDB" id="A0A7X5HVD8"/>
<gene>
    <name evidence="2" type="ORF">GXN74_06280</name>
</gene>
<organism evidence="2 3">
    <name type="scientific">Anaerotalea alkaliphila</name>
    <dbReference type="NCBI Taxonomy" id="2662126"/>
    <lineage>
        <taxon>Bacteria</taxon>
        <taxon>Bacillati</taxon>
        <taxon>Bacillota</taxon>
        <taxon>Clostridia</taxon>
        <taxon>Eubacteriales</taxon>
        <taxon>Anaerotalea</taxon>
    </lineage>
</organism>
<comment type="caution">
    <text evidence="2">The sequence shown here is derived from an EMBL/GenBank/DDBJ whole genome shotgun (WGS) entry which is preliminary data.</text>
</comment>
<dbReference type="EMBL" id="JAAEEH010000013">
    <property type="protein sequence ID" value="NDL67345.1"/>
    <property type="molecule type" value="Genomic_DNA"/>
</dbReference>
<evidence type="ECO:0000313" key="3">
    <source>
        <dbReference type="Proteomes" id="UP000461585"/>
    </source>
</evidence>
<keyword evidence="3" id="KW-1185">Reference proteome</keyword>
<feature type="coiled-coil region" evidence="1">
    <location>
        <begin position="72"/>
        <end position="101"/>
    </location>
</feature>
<reference evidence="2 3" key="1">
    <citation type="submission" date="2020-01" db="EMBL/GenBank/DDBJ databases">
        <title>Anaeroalcalibacter tamaniensis gen. nov., sp. nov., moderately halophilic strictly anaerobic fermenter bacterium from mud volcano of Taman peninsula.</title>
        <authorList>
            <person name="Frolova A."/>
            <person name="Merkel A.Y."/>
            <person name="Slobodkin A.I."/>
        </authorList>
    </citation>
    <scope>NUCLEOTIDE SEQUENCE [LARGE SCALE GENOMIC DNA]</scope>
    <source>
        <strain evidence="2 3">F-3ap</strain>
    </source>
</reference>
<dbReference type="RefSeq" id="WP_162370069.1">
    <property type="nucleotide sequence ID" value="NZ_JAAEEH010000013.1"/>
</dbReference>
<name>A0A7X5HVD8_9FIRM</name>
<evidence type="ECO:0000256" key="1">
    <source>
        <dbReference type="SAM" id="Coils"/>
    </source>
</evidence>
<proteinExistence type="predicted"/>
<dbReference type="Proteomes" id="UP000461585">
    <property type="component" value="Unassembled WGS sequence"/>
</dbReference>
<sequence>MAFFDKMKESLNKGTATVSIKAQTMLELNKVKAEISNLEKQKKDTLEAIGERMVEMKRAGAISVEEVEPMVLSVFEVEAKLAEKELEKQEVLKKEEEALKATGAAPAQEAQGGIVCECGEVLAPGTKFCPKCGKKQDE</sequence>
<protein>
    <submittedName>
        <fullName evidence="2">Zinc ribbon domain-containing protein</fullName>
    </submittedName>
</protein>
<evidence type="ECO:0000313" key="2">
    <source>
        <dbReference type="EMBL" id="NDL67345.1"/>
    </source>
</evidence>